<evidence type="ECO:0000313" key="2">
    <source>
        <dbReference type="EMBL" id="ALI99361.1"/>
    </source>
</evidence>
<reference evidence="2 3" key="1">
    <citation type="submission" date="2015-08" db="EMBL/GenBank/DDBJ databases">
        <title>Complete genome sequence of Rufibacter tibetensis strain 1351t, a radiation-resistant bacterium from tibet plateau.</title>
        <authorList>
            <person name="Dai J."/>
        </authorList>
    </citation>
    <scope>NUCLEOTIDE SEQUENCE [LARGE SCALE GENOMIC DNA]</scope>
    <source>
        <strain evidence="2 3">1351</strain>
    </source>
</reference>
<feature type="compositionally biased region" description="Polar residues" evidence="1">
    <location>
        <begin position="47"/>
        <end position="65"/>
    </location>
</feature>
<protein>
    <submittedName>
        <fullName evidence="2">Uncharacterized protein</fullName>
    </submittedName>
</protein>
<keyword evidence="3" id="KW-1185">Reference proteome</keyword>
<dbReference type="AlphaFoldDB" id="A0A0P0C2X5"/>
<gene>
    <name evidence="2" type="ORF">DC20_10720</name>
</gene>
<dbReference type="EMBL" id="CP012643">
    <property type="protein sequence ID" value="ALI99361.1"/>
    <property type="molecule type" value="Genomic_DNA"/>
</dbReference>
<name>A0A0P0C2X5_9BACT</name>
<dbReference type="Proteomes" id="UP000061382">
    <property type="component" value="Chromosome"/>
</dbReference>
<evidence type="ECO:0000313" key="3">
    <source>
        <dbReference type="Proteomes" id="UP000061382"/>
    </source>
</evidence>
<accession>A0A0P0C2X5</accession>
<evidence type="ECO:0000256" key="1">
    <source>
        <dbReference type="SAM" id="MobiDB-lite"/>
    </source>
</evidence>
<dbReference type="PATRIC" id="fig|512763.3.peg.2357"/>
<sequence length="65" mass="7533">MDALDNSAQSYSHFLVKPYEKPPSTGQSVFFFWRFRAIFRKKPLKRLTSSQQGNPTFGRFSGNQT</sequence>
<proteinExistence type="predicted"/>
<feature type="region of interest" description="Disordered" evidence="1">
    <location>
        <begin position="46"/>
        <end position="65"/>
    </location>
</feature>
<organism evidence="2 3">
    <name type="scientific">Rufibacter tibetensis</name>
    <dbReference type="NCBI Taxonomy" id="512763"/>
    <lineage>
        <taxon>Bacteria</taxon>
        <taxon>Pseudomonadati</taxon>
        <taxon>Bacteroidota</taxon>
        <taxon>Cytophagia</taxon>
        <taxon>Cytophagales</taxon>
        <taxon>Hymenobacteraceae</taxon>
        <taxon>Rufibacter</taxon>
    </lineage>
</organism>
<dbReference type="STRING" id="512763.DC20_10720"/>
<dbReference type="KEGG" id="rti:DC20_10720"/>